<evidence type="ECO:0000256" key="1">
    <source>
        <dbReference type="ARBA" id="ARBA00004370"/>
    </source>
</evidence>
<keyword evidence="5 6" id="KW-0472">Membrane</keyword>
<dbReference type="OrthoDB" id="655183at2759"/>
<dbReference type="GO" id="GO:0009706">
    <property type="term" value="C:chloroplast inner membrane"/>
    <property type="evidence" value="ECO:0007669"/>
    <property type="project" value="TreeGrafter"/>
</dbReference>
<evidence type="ECO:0000313" key="7">
    <source>
        <dbReference type="EMBL" id="KAD6119632.1"/>
    </source>
</evidence>
<evidence type="ECO:0000256" key="6">
    <source>
        <dbReference type="SAM" id="Phobius"/>
    </source>
</evidence>
<dbReference type="AlphaFoldDB" id="A0A5N6PDQ8"/>
<proteinExistence type="inferred from homology"/>
<dbReference type="EMBL" id="SZYD01000005">
    <property type="protein sequence ID" value="KAD6119658.1"/>
    <property type="molecule type" value="Genomic_DNA"/>
</dbReference>
<evidence type="ECO:0000313" key="8">
    <source>
        <dbReference type="EMBL" id="KAD6119658.1"/>
    </source>
</evidence>
<evidence type="ECO:0008006" key="10">
    <source>
        <dbReference type="Google" id="ProtNLM"/>
    </source>
</evidence>
<feature type="transmembrane region" description="Helical" evidence="6">
    <location>
        <begin position="224"/>
        <end position="246"/>
    </location>
</feature>
<dbReference type="Proteomes" id="UP000326396">
    <property type="component" value="Linkage Group LG13"/>
</dbReference>
<evidence type="ECO:0000256" key="5">
    <source>
        <dbReference type="ARBA" id="ARBA00023136"/>
    </source>
</evidence>
<evidence type="ECO:0000256" key="2">
    <source>
        <dbReference type="ARBA" id="ARBA00007590"/>
    </source>
</evidence>
<sequence length="264" mass="29169">MSSTVSQLSCFSTIQHRFHLSNRSIPNLLCFKYQLQTAIKSDQHAIKAYSSCSKSALKYAAKASKSDNDLLEKPNSNVEEYVNGEDVSEPIQQHVDTEPKRAAKIHDFCFGIPYGGIVFIGGLVGFLFTRNFSTLMSGGLYGGALLALSIFSLKVWRQGHSSLPFILGQAGIAAALLWKNTQTYSLVTLHLLTVYSFNLYEIKMILFDAFLLMYLYYILQTKKLLPTGFNIVMSAAMLCFYAYVVISGGNPPPKKLKSATAAPS</sequence>
<feature type="transmembrane region" description="Helical" evidence="6">
    <location>
        <begin position="135"/>
        <end position="156"/>
    </location>
</feature>
<organism evidence="7 9">
    <name type="scientific">Mikania micrantha</name>
    <name type="common">bitter vine</name>
    <dbReference type="NCBI Taxonomy" id="192012"/>
    <lineage>
        <taxon>Eukaryota</taxon>
        <taxon>Viridiplantae</taxon>
        <taxon>Streptophyta</taxon>
        <taxon>Embryophyta</taxon>
        <taxon>Tracheophyta</taxon>
        <taxon>Spermatophyta</taxon>
        <taxon>Magnoliopsida</taxon>
        <taxon>eudicotyledons</taxon>
        <taxon>Gunneridae</taxon>
        <taxon>Pentapetalae</taxon>
        <taxon>asterids</taxon>
        <taxon>campanulids</taxon>
        <taxon>Asterales</taxon>
        <taxon>Asteraceae</taxon>
        <taxon>Asteroideae</taxon>
        <taxon>Heliantheae alliance</taxon>
        <taxon>Eupatorieae</taxon>
        <taxon>Mikania</taxon>
    </lineage>
</organism>
<evidence type="ECO:0000256" key="3">
    <source>
        <dbReference type="ARBA" id="ARBA00022692"/>
    </source>
</evidence>
<feature type="transmembrane region" description="Helical" evidence="6">
    <location>
        <begin position="108"/>
        <end position="129"/>
    </location>
</feature>
<protein>
    <recommendedName>
        <fullName evidence="10">Protein FATTY ACID EXPORT 1, chloroplastic</fullName>
    </recommendedName>
</protein>
<keyword evidence="9" id="KW-1185">Reference proteome</keyword>
<dbReference type="Pfam" id="PF03647">
    <property type="entry name" value="Tmemb_14"/>
    <property type="match status" value="1"/>
</dbReference>
<comment type="subcellular location">
    <subcellularLocation>
        <location evidence="1">Membrane</location>
    </subcellularLocation>
</comment>
<dbReference type="EMBL" id="SZYD01000005">
    <property type="protein sequence ID" value="KAD6119632.1"/>
    <property type="molecule type" value="Genomic_DNA"/>
</dbReference>
<accession>A0A5N6PDQ8</accession>
<evidence type="ECO:0000313" key="9">
    <source>
        <dbReference type="Proteomes" id="UP000326396"/>
    </source>
</evidence>
<reference evidence="7 9" key="1">
    <citation type="submission" date="2019-05" db="EMBL/GenBank/DDBJ databases">
        <title>Mikania micrantha, genome provides insights into the molecular mechanism of rapid growth.</title>
        <authorList>
            <person name="Liu B."/>
        </authorList>
    </citation>
    <scope>NUCLEOTIDE SEQUENCE [LARGE SCALE GENOMIC DNA]</scope>
    <source>
        <strain evidence="7">NLD-2019</strain>
        <tissue evidence="7">Leaf</tissue>
    </source>
</reference>
<keyword evidence="3 6" id="KW-0812">Transmembrane</keyword>
<evidence type="ECO:0000256" key="4">
    <source>
        <dbReference type="ARBA" id="ARBA00022989"/>
    </source>
</evidence>
<dbReference type="GO" id="GO:0015245">
    <property type="term" value="F:fatty acid transmembrane transporter activity"/>
    <property type="evidence" value="ECO:0007669"/>
    <property type="project" value="TreeGrafter"/>
</dbReference>
<name>A0A5N6PDQ8_9ASTR</name>
<feature type="transmembrane region" description="Helical" evidence="6">
    <location>
        <begin position="199"/>
        <end position="217"/>
    </location>
</feature>
<comment type="caution">
    <text evidence="7">The sequence shown here is derived from an EMBL/GenBank/DDBJ whole genome shotgun (WGS) entry which is preliminary data.</text>
</comment>
<keyword evidence="4 6" id="KW-1133">Transmembrane helix</keyword>
<dbReference type="PANTHER" id="PTHR12668">
    <property type="entry name" value="TRANSMEMBRANE PROTEIN 14, 15"/>
    <property type="match status" value="1"/>
</dbReference>
<dbReference type="InterPro" id="IPR044890">
    <property type="entry name" value="TMEM14_sf"/>
</dbReference>
<comment type="similarity">
    <text evidence="2">Belongs to the TMEM14 family.</text>
</comment>
<dbReference type="PANTHER" id="PTHR12668:SF48">
    <property type="entry name" value="PROTEIN FATTY ACID EXPORT 1, CHLOROPLASTIC"/>
    <property type="match status" value="1"/>
</dbReference>
<gene>
    <name evidence="7" type="ORF">E3N88_10903</name>
    <name evidence="8" type="ORF">E3N88_10929</name>
</gene>
<dbReference type="InterPro" id="IPR005349">
    <property type="entry name" value="TMEM14"/>
</dbReference>
<dbReference type="Gene3D" id="1.10.10.1740">
    <property type="entry name" value="Transmembrane protein 14-like"/>
    <property type="match status" value="1"/>
</dbReference>
<feature type="transmembrane region" description="Helical" evidence="6">
    <location>
        <begin position="163"/>
        <end position="179"/>
    </location>
</feature>